<evidence type="ECO:0000259" key="6">
    <source>
        <dbReference type="PROSITE" id="PS50109"/>
    </source>
</evidence>
<feature type="transmembrane region" description="Helical" evidence="5">
    <location>
        <begin position="165"/>
        <end position="189"/>
    </location>
</feature>
<dbReference type="InterPro" id="IPR036097">
    <property type="entry name" value="HisK_dim/P_sf"/>
</dbReference>
<dbReference type="InterPro" id="IPR005467">
    <property type="entry name" value="His_kinase_dom"/>
</dbReference>
<name>A0ABW2QU53_9NEIS</name>
<keyword evidence="9" id="KW-1185">Reference proteome</keyword>
<dbReference type="PROSITE" id="PS50109">
    <property type="entry name" value="HIS_KIN"/>
    <property type="match status" value="2"/>
</dbReference>
<feature type="domain" description="Histidine kinase" evidence="6">
    <location>
        <begin position="342"/>
        <end position="558"/>
    </location>
</feature>
<dbReference type="Gene3D" id="3.40.50.2300">
    <property type="match status" value="1"/>
</dbReference>
<dbReference type="InterPro" id="IPR011006">
    <property type="entry name" value="CheY-like_superfamily"/>
</dbReference>
<evidence type="ECO:0000313" key="8">
    <source>
        <dbReference type="EMBL" id="MFC7419158.1"/>
    </source>
</evidence>
<evidence type="ECO:0000256" key="1">
    <source>
        <dbReference type="ARBA" id="ARBA00000085"/>
    </source>
</evidence>
<keyword evidence="8" id="KW-0067">ATP-binding</keyword>
<feature type="transmembrane region" description="Helical" evidence="5">
    <location>
        <begin position="271"/>
        <end position="287"/>
    </location>
</feature>
<dbReference type="InterPro" id="IPR036890">
    <property type="entry name" value="HATPase_C_sf"/>
</dbReference>
<organism evidence="8 9">
    <name type="scientific">Iodobacter arcticus</name>
    <dbReference type="NCBI Taxonomy" id="590593"/>
    <lineage>
        <taxon>Bacteria</taxon>
        <taxon>Pseudomonadati</taxon>
        <taxon>Pseudomonadota</taxon>
        <taxon>Betaproteobacteria</taxon>
        <taxon>Neisseriales</taxon>
        <taxon>Chitinibacteraceae</taxon>
        <taxon>Iodobacter</taxon>
    </lineage>
</organism>
<dbReference type="SMART" id="SM00388">
    <property type="entry name" value="HisKA"/>
    <property type="match status" value="2"/>
</dbReference>
<dbReference type="CDD" id="cd16922">
    <property type="entry name" value="HATPase_EvgS-ArcB-TorS-like"/>
    <property type="match status" value="1"/>
</dbReference>
<dbReference type="Proteomes" id="UP001596473">
    <property type="component" value="Unassembled WGS sequence"/>
</dbReference>
<gene>
    <name evidence="8" type="ORF">ACFQNF_04645</name>
</gene>
<dbReference type="EC" id="2.7.13.3" evidence="2"/>
<dbReference type="PRINTS" id="PR00344">
    <property type="entry name" value="BCTRLSENSOR"/>
</dbReference>
<dbReference type="Gene3D" id="3.30.565.10">
    <property type="entry name" value="Histidine kinase-like ATPase, C-terminal domain"/>
    <property type="match status" value="2"/>
</dbReference>
<dbReference type="InterPro" id="IPR003594">
    <property type="entry name" value="HATPase_dom"/>
</dbReference>
<evidence type="ECO:0000313" key="9">
    <source>
        <dbReference type="Proteomes" id="UP001596473"/>
    </source>
</evidence>
<feature type="transmembrane region" description="Helical" evidence="5">
    <location>
        <begin position="12"/>
        <end position="36"/>
    </location>
</feature>
<feature type="transmembrane region" description="Helical" evidence="5">
    <location>
        <begin position="135"/>
        <end position="153"/>
    </location>
</feature>
<feature type="transmembrane region" description="Helical" evidence="5">
    <location>
        <begin position="104"/>
        <end position="123"/>
    </location>
</feature>
<feature type="modified residue" description="4-aspartylphosphate" evidence="4">
    <location>
        <position position="644"/>
    </location>
</feature>
<feature type="transmembrane region" description="Helical" evidence="5">
    <location>
        <begin position="232"/>
        <end position="251"/>
    </location>
</feature>
<dbReference type="InterPro" id="IPR004358">
    <property type="entry name" value="Sig_transdc_His_kin-like_C"/>
</dbReference>
<keyword evidence="5" id="KW-0812">Transmembrane</keyword>
<dbReference type="Pfam" id="PF00512">
    <property type="entry name" value="HisKA"/>
    <property type="match status" value="1"/>
</dbReference>
<evidence type="ECO:0000256" key="2">
    <source>
        <dbReference type="ARBA" id="ARBA00012438"/>
    </source>
</evidence>
<protein>
    <recommendedName>
        <fullName evidence="2">histidine kinase</fullName>
        <ecNumber evidence="2">2.7.13.3</ecNumber>
    </recommendedName>
</protein>
<dbReference type="SMART" id="SM00387">
    <property type="entry name" value="HATPase_c"/>
    <property type="match status" value="2"/>
</dbReference>
<keyword evidence="8" id="KW-0547">Nucleotide-binding</keyword>
<dbReference type="SUPFAM" id="SSF52172">
    <property type="entry name" value="CheY-like"/>
    <property type="match status" value="1"/>
</dbReference>
<dbReference type="SUPFAM" id="SSF55874">
    <property type="entry name" value="ATPase domain of HSP90 chaperone/DNA topoisomerase II/histidine kinase"/>
    <property type="match status" value="2"/>
</dbReference>
<comment type="caution">
    <text evidence="8">The sequence shown here is derived from an EMBL/GenBank/DDBJ whole genome shotgun (WGS) entry which is preliminary data.</text>
</comment>
<dbReference type="CDD" id="cd00082">
    <property type="entry name" value="HisKA"/>
    <property type="match status" value="1"/>
</dbReference>
<dbReference type="GO" id="GO:0005524">
    <property type="term" value="F:ATP binding"/>
    <property type="evidence" value="ECO:0007669"/>
    <property type="project" value="UniProtKB-KW"/>
</dbReference>
<feature type="transmembrane region" description="Helical" evidence="5">
    <location>
        <begin position="42"/>
        <end position="65"/>
    </location>
</feature>
<feature type="domain" description="Response regulatory" evidence="7">
    <location>
        <begin position="596"/>
        <end position="711"/>
    </location>
</feature>
<accession>A0ABW2QU53</accession>
<reference evidence="9" key="1">
    <citation type="journal article" date="2019" name="Int. J. Syst. Evol. Microbiol.">
        <title>The Global Catalogue of Microorganisms (GCM) 10K type strain sequencing project: providing services to taxonomists for standard genome sequencing and annotation.</title>
        <authorList>
            <consortium name="The Broad Institute Genomics Platform"/>
            <consortium name="The Broad Institute Genome Sequencing Center for Infectious Disease"/>
            <person name="Wu L."/>
            <person name="Ma J."/>
        </authorList>
    </citation>
    <scope>NUCLEOTIDE SEQUENCE [LARGE SCALE GENOMIC DNA]</scope>
    <source>
        <strain evidence="9">CCUG 62945</strain>
    </source>
</reference>
<dbReference type="PANTHER" id="PTHR43547:SF2">
    <property type="entry name" value="HYBRID SIGNAL TRANSDUCTION HISTIDINE KINASE C"/>
    <property type="match status" value="1"/>
</dbReference>
<evidence type="ECO:0000256" key="3">
    <source>
        <dbReference type="ARBA" id="ARBA00022553"/>
    </source>
</evidence>
<dbReference type="Pfam" id="PF02518">
    <property type="entry name" value="HATPase_c"/>
    <property type="match status" value="2"/>
</dbReference>
<evidence type="ECO:0000256" key="5">
    <source>
        <dbReference type="SAM" id="Phobius"/>
    </source>
</evidence>
<dbReference type="Pfam" id="PF00072">
    <property type="entry name" value="Response_reg"/>
    <property type="match status" value="1"/>
</dbReference>
<dbReference type="SMART" id="SM00448">
    <property type="entry name" value="REC"/>
    <property type="match status" value="1"/>
</dbReference>
<dbReference type="CDD" id="cd17574">
    <property type="entry name" value="REC_OmpR"/>
    <property type="match status" value="1"/>
</dbReference>
<dbReference type="PROSITE" id="PS50110">
    <property type="entry name" value="RESPONSE_REGULATORY"/>
    <property type="match status" value="1"/>
</dbReference>
<keyword evidence="5" id="KW-1133">Transmembrane helix</keyword>
<sequence>MMDTEYRIKRIAFWMLLASLFLYAVFFVWMCVRWGAPEQHRAIADILFTLPLVPAAVVIWCVFLLRPDQRSILFVGLAVSCYLLASLIWNYIDIILREKPFPSFADVFYVASNICIIFAIASLPQKSRQDAGHQLLDVAIVVAVAIVFSWHFILQPTFTTLAGDMLSVSVALAYPVIDLVFFALLLRHLALQSSPLTLDQLLLSAAVGMAIVGDACYYLLVASATDLTISWVNLLLAGFNCLLAAACYTSLSPRKLWQRAFVLAAPVKRTLPYLAVLACYSLLLWLGPQASDVQWGTALVTLLVVIRQIITLDANAKLNQALQQAMEQAEVANEAKGRFLANVSHELRTPLTLILAPLESLLCALPPSERGQFERVKRNALLLMNRVNDLLDYSRLDAGAFVPRFEKINLQEMLFNLTDSAKELAKSKACTLNVKLDPALEIVVADRSALEKILLNLLSNALKFTPDGGEINITGKVINDAAFQLQVADNGLGIPSEQQALLFKRFQQLDAGETRRYHGTGIGLALVKELAEQMGGSVALVSQPGEGACFSVNLPRNVEASAASAPLPDTDTLRRARFQVLAPLAGNKRRQASPDRVLVIDDNADMCAYIADLLRDDCTVFVAANGRDAWGILQHQALDLVLSDVMMPEVDGIALLARIKNTPALAHLPVILLTARGGDEARVSGLASGADDYISKPFSAEELRARVRAALRTCHMHQQLQQAAHDGGVRMLASGMLHDLGNALNGVTVTTSGLQDYVSSSKLQLLHQLADLLDQNSENLVEFLQNDERGKAIPAFIRQLSQQLTLEHQYIEHKLGVLARSANHASKVITDQRNGMVKSDGHLCEFIPLDALLEHAILLADSLFDFKDVQVERNYQDAVAVLADRHKLLQLLINLLHNALQALELSAASPKKIILRTSSDGGRVSLRIQDNGVGMSADQLATLFDQGSSSKGEGHGWGLHSAANWSLEMGGKLRAESAGIGLGACFTLELSACLDEVIKQPQGVVDV</sequence>
<dbReference type="EMBL" id="JBHTBQ010000007">
    <property type="protein sequence ID" value="MFC7419158.1"/>
    <property type="molecule type" value="Genomic_DNA"/>
</dbReference>
<keyword evidence="3 4" id="KW-0597">Phosphoprotein</keyword>
<feature type="transmembrane region" description="Helical" evidence="5">
    <location>
        <begin position="72"/>
        <end position="92"/>
    </location>
</feature>
<evidence type="ECO:0000256" key="4">
    <source>
        <dbReference type="PROSITE-ProRule" id="PRU00169"/>
    </source>
</evidence>
<evidence type="ECO:0000259" key="7">
    <source>
        <dbReference type="PROSITE" id="PS50110"/>
    </source>
</evidence>
<dbReference type="InterPro" id="IPR001789">
    <property type="entry name" value="Sig_transdc_resp-reg_receiver"/>
</dbReference>
<dbReference type="Gene3D" id="1.10.287.130">
    <property type="match status" value="1"/>
</dbReference>
<comment type="catalytic activity">
    <reaction evidence="1">
        <text>ATP + protein L-histidine = ADP + protein N-phospho-L-histidine.</text>
        <dbReference type="EC" id="2.7.13.3"/>
    </reaction>
</comment>
<dbReference type="InterPro" id="IPR003661">
    <property type="entry name" value="HisK_dim/P_dom"/>
</dbReference>
<feature type="transmembrane region" description="Helical" evidence="5">
    <location>
        <begin position="201"/>
        <end position="220"/>
    </location>
</feature>
<proteinExistence type="predicted"/>
<dbReference type="PANTHER" id="PTHR43547">
    <property type="entry name" value="TWO-COMPONENT HISTIDINE KINASE"/>
    <property type="match status" value="1"/>
</dbReference>
<dbReference type="SUPFAM" id="SSF47384">
    <property type="entry name" value="Homodimeric domain of signal transducing histidine kinase"/>
    <property type="match status" value="1"/>
</dbReference>
<keyword evidence="5" id="KW-0472">Membrane</keyword>
<feature type="domain" description="Histidine kinase" evidence="6">
    <location>
        <begin position="735"/>
        <end position="994"/>
    </location>
</feature>
<dbReference type="RefSeq" id="WP_380186481.1">
    <property type="nucleotide sequence ID" value="NZ_JBHTBQ010000007.1"/>
</dbReference>